<dbReference type="AlphaFoldDB" id="A0A1N6DYF4"/>
<evidence type="ECO:0000256" key="5">
    <source>
        <dbReference type="PIRSR" id="PIRSR617867-1"/>
    </source>
</evidence>
<keyword evidence="8" id="KW-1185">Reference proteome</keyword>
<dbReference type="Pfam" id="PF01451">
    <property type="entry name" value="LMWPc"/>
    <property type="match status" value="1"/>
</dbReference>
<evidence type="ECO:0000313" key="7">
    <source>
        <dbReference type="EMBL" id="SIN75810.1"/>
    </source>
</evidence>
<feature type="domain" description="Phosphotyrosine protein phosphatase I" evidence="6">
    <location>
        <begin position="6"/>
        <end position="155"/>
    </location>
</feature>
<evidence type="ECO:0000256" key="3">
    <source>
        <dbReference type="ARBA" id="ARBA00022801"/>
    </source>
</evidence>
<dbReference type="OrthoDB" id="9784339at2"/>
<sequence>MSKSPFRVLFVCMGNICRSPTAHAVFRKKVEEVGMADRIEIDSAGTHAYHVGEPPDKRSQQTAAKRGIRMHDLRARQVDLGDFYHYDLILAMDEDNLANLLAMQPDDATAEVKLFLRDHAPEHGHVVPDPYYGGPEGFERVFDMVEVASERLLEDIRHRIGA</sequence>
<proteinExistence type="inferred from homology"/>
<dbReference type="EC" id="3.1.3.48" evidence="2"/>
<dbReference type="InterPro" id="IPR036196">
    <property type="entry name" value="Ptyr_pPase_sf"/>
</dbReference>
<feature type="active site" description="Nucleophile" evidence="5">
    <location>
        <position position="12"/>
    </location>
</feature>
<name>A0A1N6DYF4_9GAMM</name>
<organism evidence="7 8">
    <name type="scientific">Sulfurivirga caldicuralii</name>
    <dbReference type="NCBI Taxonomy" id="364032"/>
    <lineage>
        <taxon>Bacteria</taxon>
        <taxon>Pseudomonadati</taxon>
        <taxon>Pseudomonadota</taxon>
        <taxon>Gammaproteobacteria</taxon>
        <taxon>Thiotrichales</taxon>
        <taxon>Piscirickettsiaceae</taxon>
        <taxon>Sulfurivirga</taxon>
    </lineage>
</organism>
<dbReference type="FunFam" id="3.40.50.2300:FF:000113">
    <property type="entry name" value="Low molecular weight protein-tyrosine-phosphatase"/>
    <property type="match status" value="1"/>
</dbReference>
<evidence type="ECO:0000256" key="1">
    <source>
        <dbReference type="ARBA" id="ARBA00011063"/>
    </source>
</evidence>
<evidence type="ECO:0000259" key="6">
    <source>
        <dbReference type="SMART" id="SM00226"/>
    </source>
</evidence>
<dbReference type="STRING" id="364032.SAMN05443662_0488"/>
<dbReference type="GO" id="GO:0004725">
    <property type="term" value="F:protein tyrosine phosphatase activity"/>
    <property type="evidence" value="ECO:0007669"/>
    <property type="project" value="UniProtKB-EC"/>
</dbReference>
<protein>
    <recommendedName>
        <fullName evidence="2">protein-tyrosine-phosphatase</fullName>
        <ecNumber evidence="2">3.1.3.48</ecNumber>
    </recommendedName>
</protein>
<keyword evidence="4" id="KW-0904">Protein phosphatase</keyword>
<feature type="active site" description="Proton donor" evidence="5">
    <location>
        <position position="129"/>
    </location>
</feature>
<evidence type="ECO:0000313" key="8">
    <source>
        <dbReference type="Proteomes" id="UP000198461"/>
    </source>
</evidence>
<gene>
    <name evidence="7" type="ORF">SAMN05443662_0488</name>
</gene>
<comment type="similarity">
    <text evidence="1">Belongs to the low molecular weight phosphotyrosine protein phosphatase family.</text>
</comment>
<dbReference type="RefSeq" id="WP_074200791.1">
    <property type="nucleotide sequence ID" value="NZ_FSRE01000001.1"/>
</dbReference>
<dbReference type="CDD" id="cd16343">
    <property type="entry name" value="LMWPTP"/>
    <property type="match status" value="1"/>
</dbReference>
<reference evidence="7 8" key="1">
    <citation type="submission" date="2016-11" db="EMBL/GenBank/DDBJ databases">
        <authorList>
            <person name="Jaros S."/>
            <person name="Januszkiewicz K."/>
            <person name="Wedrychowicz H."/>
        </authorList>
    </citation>
    <scope>NUCLEOTIDE SEQUENCE [LARGE SCALE GENOMIC DNA]</scope>
    <source>
        <strain evidence="7 8">DSM 17737</strain>
    </source>
</reference>
<dbReference type="InterPro" id="IPR023485">
    <property type="entry name" value="Ptyr_pPase"/>
</dbReference>
<dbReference type="PANTHER" id="PTHR11717:SF7">
    <property type="entry name" value="LOW MOLECULAR WEIGHT PHOSPHOTYROSINE PROTEIN PHOSPHATASE"/>
    <property type="match status" value="1"/>
</dbReference>
<dbReference type="SUPFAM" id="SSF52788">
    <property type="entry name" value="Phosphotyrosine protein phosphatases I"/>
    <property type="match status" value="1"/>
</dbReference>
<dbReference type="PANTHER" id="PTHR11717">
    <property type="entry name" value="LOW MOLECULAR WEIGHT PROTEIN TYROSINE PHOSPHATASE"/>
    <property type="match status" value="1"/>
</dbReference>
<dbReference type="Proteomes" id="UP000198461">
    <property type="component" value="Unassembled WGS sequence"/>
</dbReference>
<evidence type="ECO:0000256" key="4">
    <source>
        <dbReference type="ARBA" id="ARBA00022912"/>
    </source>
</evidence>
<dbReference type="Gene3D" id="3.40.50.2300">
    <property type="match status" value="1"/>
</dbReference>
<dbReference type="SMART" id="SM00226">
    <property type="entry name" value="LMWPc"/>
    <property type="match status" value="1"/>
</dbReference>
<evidence type="ECO:0000256" key="2">
    <source>
        <dbReference type="ARBA" id="ARBA00013064"/>
    </source>
</evidence>
<keyword evidence="3" id="KW-0378">Hydrolase</keyword>
<accession>A0A1N6DYF4</accession>
<dbReference type="InterPro" id="IPR050438">
    <property type="entry name" value="LMW_PTPase"/>
</dbReference>
<dbReference type="InterPro" id="IPR017867">
    <property type="entry name" value="Tyr_phospatase_low_mol_wt"/>
</dbReference>
<dbReference type="EMBL" id="FSRE01000001">
    <property type="protein sequence ID" value="SIN75810.1"/>
    <property type="molecule type" value="Genomic_DNA"/>
</dbReference>
<dbReference type="PRINTS" id="PR00719">
    <property type="entry name" value="LMWPTPASE"/>
</dbReference>
<feature type="active site" evidence="5">
    <location>
        <position position="18"/>
    </location>
</feature>